<dbReference type="SUPFAM" id="SSF53590">
    <property type="entry name" value="Nucleoside hydrolase"/>
    <property type="match status" value="1"/>
</dbReference>
<comment type="caution">
    <text evidence="4">The sequence shown here is derived from an EMBL/GenBank/DDBJ whole genome shotgun (WGS) entry which is preliminary data.</text>
</comment>
<dbReference type="InterPro" id="IPR023186">
    <property type="entry name" value="IUNH"/>
</dbReference>
<dbReference type="InterPro" id="IPR036452">
    <property type="entry name" value="Ribo_hydro-like"/>
</dbReference>
<dbReference type="PANTHER" id="PTHR12304">
    <property type="entry name" value="INOSINE-URIDINE PREFERRING NUCLEOSIDE HYDROLASE"/>
    <property type="match status" value="1"/>
</dbReference>
<keyword evidence="5" id="KW-1185">Reference proteome</keyword>
<dbReference type="Proteomes" id="UP001589865">
    <property type="component" value="Unassembled WGS sequence"/>
</dbReference>
<dbReference type="InterPro" id="IPR001910">
    <property type="entry name" value="Inosine/uridine_hydrolase_dom"/>
</dbReference>
<proteinExistence type="predicted"/>
<protein>
    <submittedName>
        <fullName evidence="4">Nucleoside hydrolase</fullName>
    </submittedName>
</protein>
<gene>
    <name evidence="4" type="ORF">ACFFGY_03090</name>
</gene>
<evidence type="ECO:0000313" key="5">
    <source>
        <dbReference type="Proteomes" id="UP001589865"/>
    </source>
</evidence>
<evidence type="ECO:0000259" key="3">
    <source>
        <dbReference type="Pfam" id="PF01156"/>
    </source>
</evidence>
<dbReference type="InterPro" id="IPR015910">
    <property type="entry name" value="I/U_nuclsd_hydro_CS"/>
</dbReference>
<dbReference type="PROSITE" id="PS01247">
    <property type="entry name" value="IUNH"/>
    <property type="match status" value="1"/>
</dbReference>
<evidence type="ECO:0000256" key="1">
    <source>
        <dbReference type="ARBA" id="ARBA00022801"/>
    </source>
</evidence>
<dbReference type="PANTHER" id="PTHR12304:SF4">
    <property type="entry name" value="URIDINE NUCLEOSIDASE"/>
    <property type="match status" value="1"/>
</dbReference>
<feature type="domain" description="Inosine/uridine-preferring nucleoside hydrolase" evidence="3">
    <location>
        <begin position="10"/>
        <end position="308"/>
    </location>
</feature>
<sequence length="317" mass="33446">MAPVTSSRPVLIDCDPGVDDAIALLLALASPELDVRLITTVAGNVPGDTTADNARRVLTLAGREDVPVHAGCTQPLLGPVWRGKYSGASGLGGTLLPEGRAPLAGGHAVDALTAALERAIAEDAPVELCVTGPMTNVALVLARDPSLVRGIRRIVAMGGAFAQGGNRTPTAEFNILADPHAAQIVLHSGAPIVLAPIDVTFQALATPERVHDLRGRAGRVTAVAAELIAFYDRNDPARYGAVGGPLHDPCVIAFLLRPELFEAREANVEIELNPGLSYGQTVGDFWRTTDRPVNATVLWKLDAAGFFDLLWERLARF</sequence>
<dbReference type="Gene3D" id="3.90.245.10">
    <property type="entry name" value="Ribonucleoside hydrolase-like"/>
    <property type="match status" value="1"/>
</dbReference>
<organism evidence="4 5">
    <name type="scientific">Roseomonas elaeocarpi</name>
    <dbReference type="NCBI Taxonomy" id="907779"/>
    <lineage>
        <taxon>Bacteria</taxon>
        <taxon>Pseudomonadati</taxon>
        <taxon>Pseudomonadota</taxon>
        <taxon>Alphaproteobacteria</taxon>
        <taxon>Acetobacterales</taxon>
        <taxon>Roseomonadaceae</taxon>
        <taxon>Roseomonas</taxon>
    </lineage>
</organism>
<dbReference type="Pfam" id="PF01156">
    <property type="entry name" value="IU_nuc_hydro"/>
    <property type="match status" value="1"/>
</dbReference>
<dbReference type="EMBL" id="JBHLUN010000002">
    <property type="protein sequence ID" value="MFC0407217.1"/>
    <property type="molecule type" value="Genomic_DNA"/>
</dbReference>
<keyword evidence="1 4" id="KW-0378">Hydrolase</keyword>
<dbReference type="CDD" id="cd02651">
    <property type="entry name" value="nuc_hydro_IU_UC_XIUA"/>
    <property type="match status" value="1"/>
</dbReference>
<dbReference type="RefSeq" id="WP_377042910.1">
    <property type="nucleotide sequence ID" value="NZ_JBHLUN010000002.1"/>
</dbReference>
<evidence type="ECO:0000313" key="4">
    <source>
        <dbReference type="EMBL" id="MFC0407217.1"/>
    </source>
</evidence>
<evidence type="ECO:0000256" key="2">
    <source>
        <dbReference type="ARBA" id="ARBA00023295"/>
    </source>
</evidence>
<keyword evidence="2" id="KW-0326">Glycosidase</keyword>
<reference evidence="4 5" key="1">
    <citation type="submission" date="2024-09" db="EMBL/GenBank/DDBJ databases">
        <authorList>
            <person name="Sun Q."/>
            <person name="Mori K."/>
        </authorList>
    </citation>
    <scope>NUCLEOTIDE SEQUENCE [LARGE SCALE GENOMIC DNA]</scope>
    <source>
        <strain evidence="4 5">TBRC 5777</strain>
    </source>
</reference>
<dbReference type="GO" id="GO:0016787">
    <property type="term" value="F:hydrolase activity"/>
    <property type="evidence" value="ECO:0007669"/>
    <property type="project" value="UniProtKB-KW"/>
</dbReference>
<name>A0ABV6JNC4_9PROT</name>
<accession>A0ABV6JNC4</accession>